<evidence type="ECO:0000256" key="2">
    <source>
        <dbReference type="SAM" id="Coils"/>
    </source>
</evidence>
<dbReference type="SMART" id="SM00498">
    <property type="entry name" value="FH2"/>
    <property type="match status" value="1"/>
</dbReference>
<evidence type="ECO:0000259" key="4">
    <source>
        <dbReference type="PROSITE" id="PS51444"/>
    </source>
</evidence>
<dbReference type="SUPFAM" id="SSF101447">
    <property type="entry name" value="Formin homology 2 domain (FH2 domain)"/>
    <property type="match status" value="1"/>
</dbReference>
<feature type="coiled-coil region" evidence="2">
    <location>
        <begin position="928"/>
        <end position="955"/>
    </location>
</feature>
<dbReference type="Pfam" id="PF02181">
    <property type="entry name" value="FH2"/>
    <property type="match status" value="1"/>
</dbReference>
<gene>
    <name evidence="5" type="ORF">Zmor_025354</name>
</gene>
<keyword evidence="6" id="KW-1185">Reference proteome</keyword>
<feature type="compositionally biased region" description="Low complexity" evidence="3">
    <location>
        <begin position="9"/>
        <end position="23"/>
    </location>
</feature>
<dbReference type="Proteomes" id="UP001168821">
    <property type="component" value="Unassembled WGS sequence"/>
</dbReference>
<reference evidence="5" key="1">
    <citation type="journal article" date="2023" name="G3 (Bethesda)">
        <title>Whole genome assemblies of Zophobas morio and Tenebrio molitor.</title>
        <authorList>
            <person name="Kaur S."/>
            <person name="Stinson S.A."/>
            <person name="diCenzo G.C."/>
        </authorList>
    </citation>
    <scope>NUCLEOTIDE SEQUENCE</scope>
    <source>
        <strain evidence="5">QUZm001</strain>
    </source>
</reference>
<evidence type="ECO:0000256" key="3">
    <source>
        <dbReference type="SAM" id="MobiDB-lite"/>
    </source>
</evidence>
<evidence type="ECO:0000256" key="1">
    <source>
        <dbReference type="ARBA" id="ARBA00005271"/>
    </source>
</evidence>
<name>A0AA38M3J9_9CUCU</name>
<keyword evidence="2" id="KW-0175">Coiled coil</keyword>
<accession>A0AA38M3J9</accession>
<dbReference type="PROSITE" id="PS51444">
    <property type="entry name" value="FH2"/>
    <property type="match status" value="1"/>
</dbReference>
<feature type="compositionally biased region" description="Pro residues" evidence="3">
    <location>
        <begin position="546"/>
        <end position="630"/>
    </location>
</feature>
<dbReference type="Gene3D" id="1.20.58.2220">
    <property type="entry name" value="Formin, FH2 domain"/>
    <property type="match status" value="1"/>
</dbReference>
<dbReference type="PANTHER" id="PTHR45920">
    <property type="entry name" value="FORMIN HOMOLOGY 2 DOMAIN CONTAINING, ISOFORM I"/>
    <property type="match status" value="1"/>
</dbReference>
<dbReference type="AlphaFoldDB" id="A0AA38M3J9"/>
<dbReference type="GO" id="GO:0005884">
    <property type="term" value="C:actin filament"/>
    <property type="evidence" value="ECO:0007669"/>
    <property type="project" value="InterPro"/>
</dbReference>
<evidence type="ECO:0000313" key="5">
    <source>
        <dbReference type="EMBL" id="KAJ3642590.1"/>
    </source>
</evidence>
<dbReference type="GO" id="GO:0008017">
    <property type="term" value="F:microtubule binding"/>
    <property type="evidence" value="ECO:0007669"/>
    <property type="project" value="InterPro"/>
</dbReference>
<feature type="region of interest" description="Disordered" evidence="3">
    <location>
        <begin position="491"/>
        <end position="514"/>
    </location>
</feature>
<feature type="region of interest" description="Disordered" evidence="3">
    <location>
        <begin position="546"/>
        <end position="637"/>
    </location>
</feature>
<dbReference type="PRINTS" id="PR00828">
    <property type="entry name" value="FORMIN"/>
</dbReference>
<comment type="similarity">
    <text evidence="1">Belongs to the formin homology family. Cappuccino subfamily.</text>
</comment>
<comment type="caution">
    <text evidence="5">The sequence shown here is derived from an EMBL/GenBank/DDBJ whole genome shotgun (WGS) entry which is preliminary data.</text>
</comment>
<dbReference type="PANTHER" id="PTHR45920:SF7">
    <property type="entry name" value="FORMIN-G"/>
    <property type="match status" value="1"/>
</dbReference>
<dbReference type="InterPro" id="IPR042201">
    <property type="entry name" value="FH2_Formin_sf"/>
</dbReference>
<dbReference type="InterPro" id="IPR015425">
    <property type="entry name" value="FH2_Formin"/>
</dbReference>
<dbReference type="GO" id="GO:0051015">
    <property type="term" value="F:actin filament binding"/>
    <property type="evidence" value="ECO:0007669"/>
    <property type="project" value="TreeGrafter"/>
</dbReference>
<dbReference type="GO" id="GO:0005737">
    <property type="term" value="C:cytoplasm"/>
    <property type="evidence" value="ECO:0007669"/>
    <property type="project" value="TreeGrafter"/>
</dbReference>
<proteinExistence type="inferred from homology"/>
<feature type="domain" description="FH2" evidence="4">
    <location>
        <begin position="641"/>
        <end position="1054"/>
    </location>
</feature>
<sequence>MGNLQTNEPKQPGKSGKSQGKVKSLMKMRGKRGKVDSSHFTGVVPEDSEDPAPEPEKNATDNLIVTDSWCKVNRLNDKNIEKKTKTPPSAVSSSSDSNFTDPLTPVGFNTEMNQCYYSEESVNLDVEVPNISTQEDFLHNLTLNSFKLNDYRARHEQDKCKKLSKLGVSKTSQISLDSDPKDSFVSENVEVVNKDDEEGGDCGTLKRKSQDHGEEQKVAHLVKRMSDNNLANGHPEYKRHMSVPIEPTKLSPDGLVLKKVASLTLNKADLEAKITKPKFVPEKLDFQLYEKFEGHMLVNWYLSEFSEDHHLVQLLNGQDLKLLAIQFCTHLLAAGVLRQIPDKDVPMYNIFKPDCMYYWTHAETPLSIPQTPGRLSMVSWPPTSPSDAFLSASTNDAVTTPKTPDEPFDYEEPRPNQEFKKSARDVEILLLEEEINRLKQEVDKYKTMIEIQHLTAKTVEDFSSPVEENKLFKSCDSSLNKIVQTDCLSEAQRSEAQSTQTEDTPRTDKTTSPIMIEEVVVEGEATPSPPMTLVAAACVVTPPPVLEPSVPPPSPPPSVATFVPPPPPMPSLEAPPPPPLPGLGAPPPPPPPLPVASGGIPPPPPLSMGSGPPPPPPPPSGPVPLPPPPAGGWVSQKAGLRKATLNPKVPMKPLYWTRILAPSEVDTVDAPSTALWTQIDELPLESLNEFADLFSRQVVTRTPTVKKQEQKTKVKAVKILDSKRSQNVGILAQSLHVDFQEIENAIYNFDTSIVNLEALQQIYEVRANSEELNLIKNHLATNPQVPLDKPEQFLHDLSEIANFADRISCLMFQVEFDDSISTIGHILTNIKSTCEFLVNNGELKEVFAIILTLGNYMNGGNMARGQADGFGLEILPKLKDVKSKDSKITLLHYIVKLYMKKIDNPFEPNVVLPVPEPGDVQRAASVKFDDVRADLQKLEKQLAECEKKTEQVVESSNSENLQPFKDKMTLFLENSKKQLMAEFENLDECKIKFLNTMKFYLFRPKSGTLEDYPPNSFFELWLPFCMDFKDIFKKELIRMEKEKIQEFRKRENERVSETIKIKERENGLKSKIKKLQAKHASQIETNN</sequence>
<evidence type="ECO:0000313" key="6">
    <source>
        <dbReference type="Proteomes" id="UP001168821"/>
    </source>
</evidence>
<dbReference type="GO" id="GO:0045010">
    <property type="term" value="P:actin nucleation"/>
    <property type="evidence" value="ECO:0007669"/>
    <property type="project" value="InterPro"/>
</dbReference>
<organism evidence="5 6">
    <name type="scientific">Zophobas morio</name>
    <dbReference type="NCBI Taxonomy" id="2755281"/>
    <lineage>
        <taxon>Eukaryota</taxon>
        <taxon>Metazoa</taxon>
        <taxon>Ecdysozoa</taxon>
        <taxon>Arthropoda</taxon>
        <taxon>Hexapoda</taxon>
        <taxon>Insecta</taxon>
        <taxon>Pterygota</taxon>
        <taxon>Neoptera</taxon>
        <taxon>Endopterygota</taxon>
        <taxon>Coleoptera</taxon>
        <taxon>Polyphaga</taxon>
        <taxon>Cucujiformia</taxon>
        <taxon>Tenebrionidae</taxon>
        <taxon>Zophobas</taxon>
    </lineage>
</organism>
<dbReference type="GO" id="GO:0030866">
    <property type="term" value="P:cortical actin cytoskeleton organization"/>
    <property type="evidence" value="ECO:0007669"/>
    <property type="project" value="TreeGrafter"/>
</dbReference>
<feature type="region of interest" description="Disordered" evidence="3">
    <location>
        <begin position="195"/>
        <end position="214"/>
    </location>
</feature>
<feature type="region of interest" description="Disordered" evidence="3">
    <location>
        <begin position="80"/>
        <end position="104"/>
    </location>
</feature>
<protein>
    <recommendedName>
        <fullName evidence="4">FH2 domain-containing protein</fullName>
    </recommendedName>
</protein>
<feature type="region of interest" description="Disordered" evidence="3">
    <location>
        <begin position="1"/>
        <end position="63"/>
    </location>
</feature>
<dbReference type="EMBL" id="JALNTZ010000008">
    <property type="protein sequence ID" value="KAJ3642590.1"/>
    <property type="molecule type" value="Genomic_DNA"/>
</dbReference>
<dbReference type="InterPro" id="IPR001265">
    <property type="entry name" value="Formin_Cappuccino_subfam"/>
</dbReference>